<dbReference type="EMBL" id="AVOT02079862">
    <property type="protein sequence ID" value="MBW0566894.1"/>
    <property type="molecule type" value="Genomic_DNA"/>
</dbReference>
<dbReference type="Proteomes" id="UP000765509">
    <property type="component" value="Unassembled WGS sequence"/>
</dbReference>
<accession>A0A9Q3JRP0</accession>
<evidence type="ECO:0000313" key="1">
    <source>
        <dbReference type="EMBL" id="MBW0566894.1"/>
    </source>
</evidence>
<comment type="caution">
    <text evidence="1">The sequence shown here is derived from an EMBL/GenBank/DDBJ whole genome shotgun (WGS) entry which is preliminary data.</text>
</comment>
<dbReference type="SUPFAM" id="SSF56019">
    <property type="entry name" value="The spindle assembly checkpoint protein mad2"/>
    <property type="match status" value="1"/>
</dbReference>
<protein>
    <submittedName>
        <fullName evidence="1">Uncharacterized protein</fullName>
    </submittedName>
</protein>
<organism evidence="1 2">
    <name type="scientific">Austropuccinia psidii MF-1</name>
    <dbReference type="NCBI Taxonomy" id="1389203"/>
    <lineage>
        <taxon>Eukaryota</taxon>
        <taxon>Fungi</taxon>
        <taxon>Dikarya</taxon>
        <taxon>Basidiomycota</taxon>
        <taxon>Pucciniomycotina</taxon>
        <taxon>Pucciniomycetes</taxon>
        <taxon>Pucciniales</taxon>
        <taxon>Sphaerophragmiaceae</taxon>
        <taxon>Austropuccinia</taxon>
    </lineage>
</organism>
<dbReference type="InterPro" id="IPR036570">
    <property type="entry name" value="HORMA_dom_sf"/>
</dbReference>
<keyword evidence="2" id="KW-1185">Reference proteome</keyword>
<name>A0A9Q3JRP0_9BASI</name>
<dbReference type="Gene3D" id="3.30.900.10">
    <property type="entry name" value="HORMA domain"/>
    <property type="match status" value="1"/>
</dbReference>
<dbReference type="OrthoDB" id="1806at2759"/>
<dbReference type="AlphaFoldDB" id="A0A9Q3JRP0"/>
<gene>
    <name evidence="1" type="ORF">O181_106609</name>
</gene>
<proteinExistence type="predicted"/>
<evidence type="ECO:0000313" key="2">
    <source>
        <dbReference type="Proteomes" id="UP000765509"/>
    </source>
</evidence>
<reference evidence="1" key="1">
    <citation type="submission" date="2021-03" db="EMBL/GenBank/DDBJ databases">
        <title>Draft genome sequence of rust myrtle Austropuccinia psidii MF-1, a brazilian biotype.</title>
        <authorList>
            <person name="Quecine M.C."/>
            <person name="Pachon D.M.R."/>
            <person name="Bonatelli M.L."/>
            <person name="Correr F.H."/>
            <person name="Franceschini L.M."/>
            <person name="Leite T.F."/>
            <person name="Margarido G.R.A."/>
            <person name="Almeida C.A."/>
            <person name="Ferrarezi J.A."/>
            <person name="Labate C.A."/>
        </authorList>
    </citation>
    <scope>NUCLEOTIDE SEQUENCE</scope>
    <source>
        <strain evidence="1">MF-1</strain>
    </source>
</reference>
<sequence length="133" mass="14873">MSRRCTATGSLATHTHGTTTAVAITRQEVNLAGSTGVASDYFHYAINCVLYQHEIYNQAVFKMDKTSSLQMMIVEDEAIAEALQKIFDHVCDMNWPFANSSISTFKEVNSIYHSSSPSENLKVNFDHDFLLSK</sequence>